<reference evidence="1 2" key="1">
    <citation type="journal article" date="2014" name="PLoS ONE">
        <title>Rumen cellulosomics: divergent fiber-degrading strategies revealed by comparative genome-wide analysis of six ruminococcal strains.</title>
        <authorList>
            <person name="Dassa B."/>
            <person name="Borovok I."/>
            <person name="Ruimy-Israeli V."/>
            <person name="Lamed R."/>
            <person name="Flint H.J."/>
            <person name="Duncan S.H."/>
            <person name="Henrissat B."/>
            <person name="Coutinho P."/>
            <person name="Morrison M."/>
            <person name="Mosoni P."/>
            <person name="Yeoman C.J."/>
            <person name="White B.A."/>
            <person name="Bayer E.A."/>
        </authorList>
    </citation>
    <scope>NUCLEOTIDE SEQUENCE [LARGE SCALE GENOMIC DNA]</scope>
    <source>
        <strain evidence="1 2">007c</strain>
    </source>
</reference>
<dbReference type="RefSeq" id="WP_037297431.1">
    <property type="nucleotide sequence ID" value="NZ_ATAX01000013.1"/>
</dbReference>
<protein>
    <submittedName>
        <fullName evidence="1">Enoyl-CoA hydratase</fullName>
    </submittedName>
</protein>
<dbReference type="PANTHER" id="PTHR11941">
    <property type="entry name" value="ENOYL-COA HYDRATASE-RELATED"/>
    <property type="match status" value="1"/>
</dbReference>
<dbReference type="PATRIC" id="fig|1341157.4.peg.796"/>
<dbReference type="GO" id="GO:0003824">
    <property type="term" value="F:catalytic activity"/>
    <property type="evidence" value="ECO:0007669"/>
    <property type="project" value="UniProtKB-ARBA"/>
</dbReference>
<dbReference type="InterPro" id="IPR029045">
    <property type="entry name" value="ClpP/crotonase-like_dom_sf"/>
</dbReference>
<evidence type="ECO:0000313" key="2">
    <source>
        <dbReference type="Proteomes" id="UP000019365"/>
    </source>
</evidence>
<comment type="caution">
    <text evidence="1">The sequence shown here is derived from an EMBL/GenBank/DDBJ whole genome shotgun (WGS) entry which is preliminary data.</text>
</comment>
<dbReference type="OrthoDB" id="9775794at2"/>
<accession>W7UL57</accession>
<dbReference type="SUPFAM" id="SSF52096">
    <property type="entry name" value="ClpP/crotonase"/>
    <property type="match status" value="1"/>
</dbReference>
<gene>
    <name evidence="1" type="ORF">RF007C_00905</name>
</gene>
<dbReference type="CDD" id="cd06558">
    <property type="entry name" value="crotonase-like"/>
    <property type="match status" value="1"/>
</dbReference>
<dbReference type="Gene3D" id="3.90.226.10">
    <property type="entry name" value="2-enoyl-CoA Hydratase, Chain A, domain 1"/>
    <property type="match status" value="1"/>
</dbReference>
<dbReference type="AlphaFoldDB" id="W7UL57"/>
<dbReference type="Pfam" id="PF00378">
    <property type="entry name" value="ECH_1"/>
    <property type="match status" value="1"/>
</dbReference>
<name>W7UL57_RUMFL</name>
<dbReference type="GO" id="GO:0006635">
    <property type="term" value="P:fatty acid beta-oxidation"/>
    <property type="evidence" value="ECO:0007669"/>
    <property type="project" value="TreeGrafter"/>
</dbReference>
<dbReference type="InterPro" id="IPR001753">
    <property type="entry name" value="Enoyl-CoA_hydra/iso"/>
</dbReference>
<dbReference type="eggNOG" id="COG1024">
    <property type="taxonomic scope" value="Bacteria"/>
</dbReference>
<dbReference type="PANTHER" id="PTHR11941:SF54">
    <property type="entry name" value="ENOYL-COA HYDRATASE, MITOCHONDRIAL"/>
    <property type="match status" value="1"/>
</dbReference>
<sequence>MLRSKLSELHAEDNIAVLTIDNGPKNLLTAPEFIDRREFLSWLDHNPQVGALVITGQGRHFSHGADVSLFGEGSVTELSEKLESARELLRTIERLPIITAAAINGGCFGGGLEIALSCQFRIASPSAFLGLPEIMHGVVPGMGGMERLYRLLGKEKALGMILRGEMIGAKTALEMGLVTKLSENKNSFDETIAFVKELLSGKSLTQIHAIIDTVNLAEEGAADPSKGKFEAALAETSKK</sequence>
<keyword evidence="2" id="KW-1185">Reference proteome</keyword>
<evidence type="ECO:0000313" key="1">
    <source>
        <dbReference type="EMBL" id="EWM54513.1"/>
    </source>
</evidence>
<dbReference type="Proteomes" id="UP000019365">
    <property type="component" value="Unassembled WGS sequence"/>
</dbReference>
<dbReference type="EMBL" id="ATAX01000013">
    <property type="protein sequence ID" value="EWM54513.1"/>
    <property type="molecule type" value="Genomic_DNA"/>
</dbReference>
<organism evidence="1 2">
    <name type="scientific">Ruminococcus flavefaciens 007c</name>
    <dbReference type="NCBI Taxonomy" id="1341157"/>
    <lineage>
        <taxon>Bacteria</taxon>
        <taxon>Bacillati</taxon>
        <taxon>Bacillota</taxon>
        <taxon>Clostridia</taxon>
        <taxon>Eubacteriales</taxon>
        <taxon>Oscillospiraceae</taxon>
        <taxon>Ruminococcus</taxon>
    </lineage>
</organism>
<proteinExistence type="predicted"/>